<feature type="compositionally biased region" description="Basic and acidic residues" evidence="1">
    <location>
        <begin position="237"/>
        <end position="271"/>
    </location>
</feature>
<dbReference type="EMBL" id="JARPYI010000001">
    <property type="protein sequence ID" value="MDT2598701.1"/>
    <property type="molecule type" value="Genomic_DNA"/>
</dbReference>
<feature type="region of interest" description="Disordered" evidence="1">
    <location>
        <begin position="37"/>
        <end position="120"/>
    </location>
</feature>
<comment type="caution">
    <text evidence="4">The sequence shown here is derived from an EMBL/GenBank/DDBJ whole genome shotgun (WGS) entry which is preliminary data.</text>
</comment>
<gene>
    <name evidence="4" type="ORF">P7D85_02885</name>
</gene>
<dbReference type="Proteomes" id="UP001252875">
    <property type="component" value="Unassembled WGS sequence"/>
</dbReference>
<accession>A0ABU3EVK7</accession>
<feature type="compositionally biased region" description="Polar residues" evidence="1">
    <location>
        <begin position="73"/>
        <end position="85"/>
    </location>
</feature>
<dbReference type="RefSeq" id="WP_311821051.1">
    <property type="nucleotide sequence ID" value="NZ_JARPYF010000001.1"/>
</dbReference>
<feature type="compositionally biased region" description="Low complexity" evidence="1">
    <location>
        <begin position="59"/>
        <end position="72"/>
    </location>
</feature>
<feature type="compositionally biased region" description="Basic and acidic residues" evidence="1">
    <location>
        <begin position="291"/>
        <end position="307"/>
    </location>
</feature>
<name>A0ABU3EVK7_9ENTE</name>
<proteinExistence type="predicted"/>
<feature type="domain" description="WxL" evidence="3">
    <location>
        <begin position="987"/>
        <end position="1187"/>
    </location>
</feature>
<evidence type="ECO:0000313" key="4">
    <source>
        <dbReference type="EMBL" id="MDT2598701.1"/>
    </source>
</evidence>
<organism evidence="4 5">
    <name type="scientific">Enterococcus hulanensis</name>
    <dbReference type="NCBI Taxonomy" id="2559929"/>
    <lineage>
        <taxon>Bacteria</taxon>
        <taxon>Bacillati</taxon>
        <taxon>Bacillota</taxon>
        <taxon>Bacilli</taxon>
        <taxon>Lactobacillales</taxon>
        <taxon>Enterococcaceae</taxon>
        <taxon>Enterococcus</taxon>
    </lineage>
</organism>
<feature type="compositionally biased region" description="Polar residues" evidence="1">
    <location>
        <begin position="37"/>
        <end position="55"/>
    </location>
</feature>
<feature type="compositionally biased region" description="Polar residues" evidence="1">
    <location>
        <begin position="274"/>
        <end position="289"/>
    </location>
</feature>
<evidence type="ECO:0000313" key="5">
    <source>
        <dbReference type="Proteomes" id="UP001252875"/>
    </source>
</evidence>
<dbReference type="InterPro" id="IPR027994">
    <property type="entry name" value="WxL_dom"/>
</dbReference>
<protein>
    <submittedName>
        <fullName evidence="4">WxL domain-containing protein</fullName>
    </submittedName>
</protein>
<feature type="region of interest" description="Disordered" evidence="1">
    <location>
        <begin position="237"/>
        <end position="312"/>
    </location>
</feature>
<keyword evidence="5" id="KW-1185">Reference proteome</keyword>
<dbReference type="Pfam" id="PF13731">
    <property type="entry name" value="WxL"/>
    <property type="match status" value="1"/>
</dbReference>
<feature type="compositionally biased region" description="Basic and acidic residues" evidence="1">
    <location>
        <begin position="99"/>
        <end position="110"/>
    </location>
</feature>
<evidence type="ECO:0000256" key="2">
    <source>
        <dbReference type="SAM" id="SignalP"/>
    </source>
</evidence>
<feature type="signal peptide" evidence="2">
    <location>
        <begin position="1"/>
        <end position="31"/>
    </location>
</feature>
<sequence>MATRKHILHIGKWFTLALMLGSILSPTVSLANTVESKAAPQESTEATLQTLSSDSLIPESSTESTSAAETTANSDITTTENTSSGEVEPTIIQGAATIDENKLSIHEDQKNPQPSIKDQKIEQKEKHVYFSGKLFAGEDTDNGKSQTTVSYFALQSKVASNEWQTEREWLKEETSVIEQPFTFDTEVLLEENQTYTFRYVLQYKIQKEDQDQHLIEEKTDQGYFELSNEYVYQSKEIIADPEKENSKTEKTTDATKVAEEKETKIPEETKISESTTPSEKTSVDTSANDQVIERDDIPEPKQQEQTKSRSSSLLLGGIEIKPMSHYYDTFGNELSNMRGESGSMTTGIYGYEGHFTKTSDNSVSVSGQLIGDRVNLSGGSLGWERLVQGIFILYREQGSSTWIKGTQVWAGSKSNEWISYSGTHTGLQLGKTYEFAVGVNFLHNGSFISSWPTNQLSGWFGATTGGTIDFPIPRDPSVDKVKVTKIGDNTATFDYQVDYGSKASNGALRLEYSTSGSGPWTALSLRENGNTNISPGITGSSFPSSGAGNVHFKYTGFTPNTKYWVRGVTITADGTKRVEGAATTFMTVYAGNVAISKIGKDTATFNYTVNNGYNDGTAIANYSYRIEYSTDGVNFNKFFSVNGSGVSNASYPANGSGSVKLKYTGFTENTKYWVRGVVVPDDGSAAYKSSSVAVFITAYAGKVDISKVGRDTATFSYDVNNGYNNGVAISNVSYRIEYSTDGVNFNSFFTTSGGGVSNVSYPNNGSGTVKIKYTGFSENTKYWVRGVLVNADDSSVAWKGESTNFITVGVSAVSASNIGTDTVTLSYPVNNGYKNSTGISNTSYRIEYSTDGVTWGPMINITAGQPGATNITYPTNGSGTVKVTFNGFTENTTYWTRGVLVNTDDPTIAWKGPVSNFKTNFIVKEEFYDLSGNSIKNNSVGVKQGQSYIPTPPTSFTHSSQAYIYQGWLGESDWNGVAPVPILSLKTGPVDPLTAHGQKVYLIYDLDSNSLRLDNYPNKFDFGDQHDLQTYNQIFDLDSSKYSSTEITDGFKVRVRDDRATHPGWHLTTNFSKMKGVSNPSDELFGAKISFGVDLKEIQNPGTISETPISPGPNAPAINSGILSGNTAVLPADGNTKNFLQAVNTKGEGVWDVLIDFDSVKLFVPAGQGAIGEKYQGTIQWDLEDTP</sequence>
<keyword evidence="2" id="KW-0732">Signal</keyword>
<reference evidence="4 5" key="1">
    <citation type="submission" date="2023-03" db="EMBL/GenBank/DDBJ databases">
        <authorList>
            <person name="Shen W."/>
            <person name="Cai J."/>
        </authorList>
    </citation>
    <scope>NUCLEOTIDE SEQUENCE [LARGE SCALE GENOMIC DNA]</scope>
    <source>
        <strain evidence="4 5">D6-4</strain>
    </source>
</reference>
<evidence type="ECO:0000259" key="3">
    <source>
        <dbReference type="Pfam" id="PF13731"/>
    </source>
</evidence>
<feature type="chain" id="PRO_5045528930" evidence="2">
    <location>
        <begin position="32"/>
        <end position="1187"/>
    </location>
</feature>
<evidence type="ECO:0000256" key="1">
    <source>
        <dbReference type="SAM" id="MobiDB-lite"/>
    </source>
</evidence>